<evidence type="ECO:0000256" key="1">
    <source>
        <dbReference type="SAM" id="Phobius"/>
    </source>
</evidence>
<feature type="transmembrane region" description="Helical" evidence="1">
    <location>
        <begin position="130"/>
        <end position="148"/>
    </location>
</feature>
<protein>
    <recommendedName>
        <fullName evidence="4">DUF3592 domain-containing protein</fullName>
    </recommendedName>
</protein>
<name>A0ABX2BWS8_9BURK</name>
<evidence type="ECO:0008006" key="4">
    <source>
        <dbReference type="Google" id="ProtNLM"/>
    </source>
</evidence>
<keyword evidence="1" id="KW-0472">Membrane</keyword>
<dbReference type="Proteomes" id="UP000652198">
    <property type="component" value="Unassembled WGS sequence"/>
</dbReference>
<comment type="caution">
    <text evidence="2">The sequence shown here is derived from an EMBL/GenBank/DDBJ whole genome shotgun (WGS) entry which is preliminary data.</text>
</comment>
<dbReference type="RefSeq" id="WP_172314393.1">
    <property type="nucleotide sequence ID" value="NZ_WOEY01000092.1"/>
</dbReference>
<keyword evidence="1" id="KW-1133">Transmembrane helix</keyword>
<gene>
    <name evidence="2" type="ORF">GNZ12_24160</name>
</gene>
<sequence>MKMVGVMLFLLGIIIGGTSVTLAYIYWVASPVGLPCHSVGYDGTLEIENRFLGKEISFLNNGKSMLLAREAGRNRGPFPMTMFDGMPSGSPMHLEYCGPALVRMNLGDREILKRTQKNAEDSRTAGMLQWGWGVVLGVLATLLGRWLARRAPD</sequence>
<keyword evidence="1" id="KW-0812">Transmembrane</keyword>
<keyword evidence="3" id="KW-1185">Reference proteome</keyword>
<proteinExistence type="predicted"/>
<organism evidence="2 3">
    <name type="scientific">Paraburkholderia solitsugae</name>
    <dbReference type="NCBI Taxonomy" id="2675748"/>
    <lineage>
        <taxon>Bacteria</taxon>
        <taxon>Pseudomonadati</taxon>
        <taxon>Pseudomonadota</taxon>
        <taxon>Betaproteobacteria</taxon>
        <taxon>Burkholderiales</taxon>
        <taxon>Burkholderiaceae</taxon>
        <taxon>Paraburkholderia</taxon>
    </lineage>
</organism>
<reference evidence="2 3" key="1">
    <citation type="submission" date="2019-11" db="EMBL/GenBank/DDBJ databases">
        <title>Metabolism of dissolved organic matter in forest soils.</title>
        <authorList>
            <person name="Cyle K.T."/>
            <person name="Wilhelm R.C."/>
            <person name="Martinez C.E."/>
        </authorList>
    </citation>
    <scope>NUCLEOTIDE SEQUENCE [LARGE SCALE GENOMIC DNA]</scope>
    <source>
        <strain evidence="2 3">1N</strain>
    </source>
</reference>
<dbReference type="EMBL" id="WOEY01000092">
    <property type="protein sequence ID" value="NPT44348.1"/>
    <property type="molecule type" value="Genomic_DNA"/>
</dbReference>
<evidence type="ECO:0000313" key="2">
    <source>
        <dbReference type="EMBL" id="NPT44348.1"/>
    </source>
</evidence>
<evidence type="ECO:0000313" key="3">
    <source>
        <dbReference type="Proteomes" id="UP000652198"/>
    </source>
</evidence>
<accession>A0ABX2BWS8</accession>